<comment type="caution">
    <text evidence="16">The sequence shown here is derived from an EMBL/GenBank/DDBJ whole genome shotgun (WGS) entry which is preliminary data.</text>
</comment>
<evidence type="ECO:0000256" key="14">
    <source>
        <dbReference type="ARBA" id="ARBA00029440"/>
    </source>
</evidence>
<evidence type="ECO:0000256" key="10">
    <source>
        <dbReference type="ARBA" id="ARBA00023004"/>
    </source>
</evidence>
<sequence length="541" mass="61249">MAFKKRPKAHGLYDPSFEHDSCGVGFVAHIKGVARHEIIEEAKNVLVHMTHRGAVGSEVNTGDGAGILVALPYAFLEKIADKELGKKLPGRGRYAAGLVFLPQDDKQREACKKTVEETIEHFGQSLIGWRPVPVVDHMIGPTAKASEPVIEMLFVAAQDDISDEVFERKLFAIRKKATHLLRGKENDSDEFFYFCSLSPRVMVYKGMLTPEQLFEFFPDLSDADFSSHIAMVHSRFSTNTFPSWDRAQPLRFMSHNGEINTLRGNINKMRGREGLLKSDIIGEDLKEVLPIIEPDLSDSGTFDNVLELLLMGGRSLQEAVMMMIPEAWQKYKMDSEKKDFYKYMSCLMEPWDGPASIAFTDGHVIGAVLDRNGLRPSRYYVTDDDIVIMASEVGVLPVEPEKVVKKGRLQPGKMFFVDFVQGRIIDDEEIKKSVATQRPYSEWLREQVIELDELETDKEPHGFYPETLEERLKMFGYTREHLDVILAPMVIDAKEPLGSMGNDSPLAVLSNRPRLMYEYFKQLFAQVTNPAVDSIRESVVM</sequence>
<dbReference type="InterPro" id="IPR006982">
    <property type="entry name" value="Glu_synth_centr_N"/>
</dbReference>
<comment type="cofactor">
    <cofactor evidence="2">
        <name>[3Fe-4S] cluster</name>
        <dbReference type="ChEBI" id="CHEBI:21137"/>
    </cofactor>
</comment>
<dbReference type="Gene3D" id="3.20.20.70">
    <property type="entry name" value="Aldolase class I"/>
    <property type="match status" value="1"/>
</dbReference>
<evidence type="ECO:0000256" key="1">
    <source>
        <dbReference type="ARBA" id="ARBA00001917"/>
    </source>
</evidence>
<evidence type="ECO:0000259" key="15">
    <source>
        <dbReference type="PROSITE" id="PS51278"/>
    </source>
</evidence>
<evidence type="ECO:0000313" key="16">
    <source>
        <dbReference type="EMBL" id="MEM5948973.1"/>
    </source>
</evidence>
<evidence type="ECO:0000256" key="9">
    <source>
        <dbReference type="ARBA" id="ARBA00023002"/>
    </source>
</evidence>
<evidence type="ECO:0000256" key="12">
    <source>
        <dbReference type="ARBA" id="ARBA00023164"/>
    </source>
</evidence>
<evidence type="ECO:0000256" key="11">
    <source>
        <dbReference type="ARBA" id="ARBA00023014"/>
    </source>
</evidence>
<evidence type="ECO:0000256" key="2">
    <source>
        <dbReference type="ARBA" id="ARBA00001927"/>
    </source>
</evidence>
<evidence type="ECO:0000313" key="17">
    <source>
        <dbReference type="Proteomes" id="UP001466331"/>
    </source>
</evidence>
<name>A0ABU9UE78_9SPIR</name>
<evidence type="ECO:0000256" key="8">
    <source>
        <dbReference type="ARBA" id="ARBA00022962"/>
    </source>
</evidence>
<dbReference type="PROSITE" id="PS51278">
    <property type="entry name" value="GATASE_TYPE_2"/>
    <property type="match status" value="1"/>
</dbReference>
<dbReference type="Proteomes" id="UP001466331">
    <property type="component" value="Unassembled WGS sequence"/>
</dbReference>
<keyword evidence="5" id="KW-0285">Flavoprotein</keyword>
<evidence type="ECO:0000256" key="7">
    <source>
        <dbReference type="ARBA" id="ARBA00022723"/>
    </source>
</evidence>
<dbReference type="InterPro" id="IPR013785">
    <property type="entry name" value="Aldolase_TIM"/>
</dbReference>
<keyword evidence="6" id="KW-0288">FMN</keyword>
<keyword evidence="10" id="KW-0408">Iron</keyword>
<evidence type="ECO:0000256" key="5">
    <source>
        <dbReference type="ARBA" id="ARBA00022630"/>
    </source>
</evidence>
<evidence type="ECO:0000256" key="4">
    <source>
        <dbReference type="ARBA" id="ARBA00022605"/>
    </source>
</evidence>
<keyword evidence="8" id="KW-0315">Glutamine amidotransferase</keyword>
<comment type="pathway">
    <text evidence="14">Amino-acid biosynthesis.</text>
</comment>
<evidence type="ECO:0000256" key="3">
    <source>
        <dbReference type="ARBA" id="ARBA00009716"/>
    </source>
</evidence>
<keyword evidence="12" id="KW-0314">Glutamate biosynthesis</keyword>
<dbReference type="CDD" id="cd00713">
    <property type="entry name" value="GltS"/>
    <property type="match status" value="1"/>
</dbReference>
<protein>
    <submittedName>
        <fullName evidence="16">Glutamate synthase central domain-containing protein</fullName>
    </submittedName>
</protein>
<comment type="cofactor">
    <cofactor evidence="1">
        <name>FMN</name>
        <dbReference type="ChEBI" id="CHEBI:58210"/>
    </cofactor>
</comment>
<organism evidence="16 17">
    <name type="scientific">Rarispira pelagica</name>
    <dbReference type="NCBI Taxonomy" id="3141764"/>
    <lineage>
        <taxon>Bacteria</taxon>
        <taxon>Pseudomonadati</taxon>
        <taxon>Spirochaetota</taxon>
        <taxon>Spirochaetia</taxon>
        <taxon>Winmispirales</taxon>
        <taxon>Winmispiraceae</taxon>
        <taxon>Rarispira</taxon>
    </lineage>
</organism>
<comment type="similarity">
    <text evidence="3">Belongs to the glutamate synthase family.</text>
</comment>
<evidence type="ECO:0000256" key="13">
    <source>
        <dbReference type="ARBA" id="ARBA00023291"/>
    </source>
</evidence>
<gene>
    <name evidence="16" type="ORF">WKV44_10540</name>
</gene>
<dbReference type="InterPro" id="IPR017932">
    <property type="entry name" value="GATase_2_dom"/>
</dbReference>
<dbReference type="InterPro" id="IPR029055">
    <property type="entry name" value="Ntn_hydrolases_N"/>
</dbReference>
<keyword evidence="13" id="KW-0003">3Fe-4S</keyword>
<dbReference type="InterPro" id="IPR050711">
    <property type="entry name" value="ET-N_metabolism_enzyme"/>
</dbReference>
<reference evidence="16 17" key="1">
    <citation type="submission" date="2024-03" db="EMBL/GenBank/DDBJ databases">
        <title>Ignisphaera cupida sp. nov., a hyperthermophilic hydrolytic archaeon from a hot spring of Kamchatka, and proposal of Ignisphaeraceae fam. nov.</title>
        <authorList>
            <person name="Podosokorskaya O.A."/>
            <person name="Elcheninov A.G."/>
            <person name="Maltseva A.I."/>
            <person name="Zayulina K.S."/>
            <person name="Novikov A."/>
            <person name="Merkel A.Y."/>
        </authorList>
    </citation>
    <scope>NUCLEOTIDE SEQUENCE [LARGE SCALE GENOMIC DNA]</scope>
    <source>
        <strain evidence="16 17">38H-sp</strain>
    </source>
</reference>
<keyword evidence="7" id="KW-0479">Metal-binding</keyword>
<dbReference type="Pfam" id="PF04898">
    <property type="entry name" value="Glu_syn_central"/>
    <property type="match status" value="1"/>
</dbReference>
<dbReference type="Pfam" id="PF00310">
    <property type="entry name" value="GATase_2"/>
    <property type="match status" value="1"/>
</dbReference>
<feature type="domain" description="Glutamine amidotransferase type-2" evidence="15">
    <location>
        <begin position="22"/>
        <end position="420"/>
    </location>
</feature>
<dbReference type="RefSeq" id="WP_420070425.1">
    <property type="nucleotide sequence ID" value="NZ_JBCHKQ010000015.1"/>
</dbReference>
<keyword evidence="11" id="KW-0411">Iron-sulfur</keyword>
<dbReference type="Gene3D" id="3.60.20.10">
    <property type="entry name" value="Glutamine Phosphoribosylpyrophosphate, subunit 1, domain 1"/>
    <property type="match status" value="1"/>
</dbReference>
<dbReference type="EMBL" id="JBCHKQ010000015">
    <property type="protein sequence ID" value="MEM5948973.1"/>
    <property type="molecule type" value="Genomic_DNA"/>
</dbReference>
<evidence type="ECO:0000256" key="6">
    <source>
        <dbReference type="ARBA" id="ARBA00022643"/>
    </source>
</evidence>
<proteinExistence type="inferred from homology"/>
<keyword evidence="17" id="KW-1185">Reference proteome</keyword>
<dbReference type="PANTHER" id="PTHR11938:SF133">
    <property type="entry name" value="GLUTAMATE SYNTHASE (NADH)"/>
    <property type="match status" value="1"/>
</dbReference>
<keyword evidence="4" id="KW-0028">Amino-acid biosynthesis</keyword>
<feature type="non-terminal residue" evidence="16">
    <location>
        <position position="541"/>
    </location>
</feature>
<dbReference type="SUPFAM" id="SSF56235">
    <property type="entry name" value="N-terminal nucleophile aminohydrolases (Ntn hydrolases)"/>
    <property type="match status" value="1"/>
</dbReference>
<dbReference type="SUPFAM" id="SSF51395">
    <property type="entry name" value="FMN-linked oxidoreductases"/>
    <property type="match status" value="1"/>
</dbReference>
<dbReference type="PANTHER" id="PTHR11938">
    <property type="entry name" value="FAD NADPH DEHYDROGENASE/OXIDOREDUCTASE"/>
    <property type="match status" value="1"/>
</dbReference>
<keyword evidence="9" id="KW-0560">Oxidoreductase</keyword>
<accession>A0ABU9UE78</accession>